<protein>
    <submittedName>
        <fullName evidence="1">Uncharacterized protein</fullName>
    </submittedName>
</protein>
<comment type="caution">
    <text evidence="1">The sequence shown here is derived from an EMBL/GenBank/DDBJ whole genome shotgun (WGS) entry which is preliminary data.</text>
</comment>
<sequence>MNVVNRGFVIDLVSWSNSGFEKNSNEGRLAGGSGRHIKFVVESDASLIVAVVSRKEIDSFTFGCVTEEVKYLASNLQVPRGELRFCSLSLQWSGSSTR</sequence>
<reference evidence="1 2" key="3">
    <citation type="submission" date="2019-11" db="EMBL/GenBank/DDBJ databases">
        <title>A de novo genome assembly of a pear dwarfing rootstock.</title>
        <authorList>
            <person name="Wang F."/>
            <person name="Wang J."/>
            <person name="Li S."/>
            <person name="Zhang Y."/>
            <person name="Fang M."/>
            <person name="Ma L."/>
            <person name="Zhao Y."/>
            <person name="Jiang S."/>
        </authorList>
    </citation>
    <scope>NUCLEOTIDE SEQUENCE [LARGE SCALE GENOMIC DNA]</scope>
    <source>
        <strain evidence="1">S2</strain>
        <tissue evidence="1">Leaf</tissue>
    </source>
</reference>
<gene>
    <name evidence="1" type="ORF">D8674_013987</name>
</gene>
<dbReference type="Proteomes" id="UP000327157">
    <property type="component" value="Chromosome 15"/>
</dbReference>
<organism evidence="1 2">
    <name type="scientific">Pyrus ussuriensis x Pyrus communis</name>
    <dbReference type="NCBI Taxonomy" id="2448454"/>
    <lineage>
        <taxon>Eukaryota</taxon>
        <taxon>Viridiplantae</taxon>
        <taxon>Streptophyta</taxon>
        <taxon>Embryophyta</taxon>
        <taxon>Tracheophyta</taxon>
        <taxon>Spermatophyta</taxon>
        <taxon>Magnoliopsida</taxon>
        <taxon>eudicotyledons</taxon>
        <taxon>Gunneridae</taxon>
        <taxon>Pentapetalae</taxon>
        <taxon>rosids</taxon>
        <taxon>fabids</taxon>
        <taxon>Rosales</taxon>
        <taxon>Rosaceae</taxon>
        <taxon>Amygdaloideae</taxon>
        <taxon>Maleae</taxon>
        <taxon>Pyrus</taxon>
    </lineage>
</organism>
<name>A0A5N5GS45_9ROSA</name>
<evidence type="ECO:0000313" key="2">
    <source>
        <dbReference type="Proteomes" id="UP000327157"/>
    </source>
</evidence>
<accession>A0A5N5GS45</accession>
<proteinExistence type="predicted"/>
<reference evidence="2" key="2">
    <citation type="submission" date="2019-10" db="EMBL/GenBank/DDBJ databases">
        <title>A de novo genome assembly of a pear dwarfing rootstock.</title>
        <authorList>
            <person name="Wang F."/>
            <person name="Wang J."/>
            <person name="Li S."/>
            <person name="Zhang Y."/>
            <person name="Fang M."/>
            <person name="Ma L."/>
            <person name="Zhao Y."/>
            <person name="Jiang S."/>
        </authorList>
    </citation>
    <scope>NUCLEOTIDE SEQUENCE [LARGE SCALE GENOMIC DNA]</scope>
</reference>
<reference evidence="1 2" key="1">
    <citation type="submission" date="2019-09" db="EMBL/GenBank/DDBJ databases">
        <authorList>
            <person name="Ou C."/>
        </authorList>
    </citation>
    <scope>NUCLEOTIDE SEQUENCE [LARGE SCALE GENOMIC DNA]</scope>
    <source>
        <strain evidence="1">S2</strain>
        <tissue evidence="1">Leaf</tissue>
    </source>
</reference>
<dbReference type="EMBL" id="SMOL01000401">
    <property type="protein sequence ID" value="KAB2618118.1"/>
    <property type="molecule type" value="Genomic_DNA"/>
</dbReference>
<evidence type="ECO:0000313" key="1">
    <source>
        <dbReference type="EMBL" id="KAB2618118.1"/>
    </source>
</evidence>
<dbReference type="AlphaFoldDB" id="A0A5N5GS45"/>
<keyword evidence="2" id="KW-1185">Reference proteome</keyword>